<evidence type="ECO:0000313" key="1">
    <source>
        <dbReference type="EMBL" id="HIU42192.1"/>
    </source>
</evidence>
<dbReference type="EMBL" id="DVMX01000127">
    <property type="protein sequence ID" value="HIU42192.1"/>
    <property type="molecule type" value="Genomic_DNA"/>
</dbReference>
<dbReference type="AlphaFoldDB" id="A0A9D1LKQ6"/>
<name>A0A9D1LKQ6_9FIRM</name>
<comment type="caution">
    <text evidence="1">The sequence shown here is derived from an EMBL/GenBank/DDBJ whole genome shotgun (WGS) entry which is preliminary data.</text>
</comment>
<evidence type="ECO:0000313" key="2">
    <source>
        <dbReference type="Proteomes" id="UP000824082"/>
    </source>
</evidence>
<proteinExistence type="predicted"/>
<organism evidence="1 2">
    <name type="scientific">Candidatus Egerieicola faecale</name>
    <dbReference type="NCBI Taxonomy" id="2840774"/>
    <lineage>
        <taxon>Bacteria</taxon>
        <taxon>Bacillati</taxon>
        <taxon>Bacillota</taxon>
        <taxon>Clostridia</taxon>
        <taxon>Eubacteriales</taxon>
        <taxon>Oscillospiraceae</taxon>
        <taxon>Oscillospiraceae incertae sedis</taxon>
        <taxon>Candidatus Egerieicola</taxon>
    </lineage>
</organism>
<reference evidence="1" key="1">
    <citation type="submission" date="2020-10" db="EMBL/GenBank/DDBJ databases">
        <authorList>
            <person name="Gilroy R."/>
        </authorList>
    </citation>
    <scope>NUCLEOTIDE SEQUENCE</scope>
    <source>
        <strain evidence="1">4509</strain>
    </source>
</reference>
<gene>
    <name evidence="1" type="ORF">IAD19_06520</name>
</gene>
<sequence length="159" mass="17402">MNQSSCCCGDSEFMDAAYCYYYPNRRCFKSDCAACPYTASALSRDVEHCFCHSSCTPSCSSDCNSCCCSLSGLSDAAQTDAQDANGCAGIACKKDSCAVTRRLCCDRDGGCCLYPESCRDNFWPEFAHPRWLCCKDLYSGQSHYNSCHSSGCDCEETDD</sequence>
<accession>A0A9D1LKQ6</accession>
<dbReference type="Proteomes" id="UP000824082">
    <property type="component" value="Unassembled WGS sequence"/>
</dbReference>
<reference evidence="1" key="2">
    <citation type="journal article" date="2021" name="PeerJ">
        <title>Extensive microbial diversity within the chicken gut microbiome revealed by metagenomics and culture.</title>
        <authorList>
            <person name="Gilroy R."/>
            <person name="Ravi A."/>
            <person name="Getino M."/>
            <person name="Pursley I."/>
            <person name="Horton D.L."/>
            <person name="Alikhan N.F."/>
            <person name="Baker D."/>
            <person name="Gharbi K."/>
            <person name="Hall N."/>
            <person name="Watson M."/>
            <person name="Adriaenssens E.M."/>
            <person name="Foster-Nyarko E."/>
            <person name="Jarju S."/>
            <person name="Secka A."/>
            <person name="Antonio M."/>
            <person name="Oren A."/>
            <person name="Chaudhuri R.R."/>
            <person name="La Ragione R."/>
            <person name="Hildebrand F."/>
            <person name="Pallen M.J."/>
        </authorList>
    </citation>
    <scope>NUCLEOTIDE SEQUENCE</scope>
    <source>
        <strain evidence="1">4509</strain>
    </source>
</reference>
<protein>
    <submittedName>
        <fullName evidence="1">Uncharacterized protein</fullName>
    </submittedName>
</protein>